<dbReference type="AlphaFoldDB" id="A0AAD1VPE3"/>
<name>A0AAD1VPE3_PELCU</name>
<gene>
    <name evidence="2" type="ORF">PECUL_23A007435</name>
</gene>
<keyword evidence="3" id="KW-1185">Reference proteome</keyword>
<evidence type="ECO:0000256" key="1">
    <source>
        <dbReference type="SAM" id="MobiDB-lite"/>
    </source>
</evidence>
<dbReference type="EMBL" id="OW240912">
    <property type="protein sequence ID" value="CAH2223014.1"/>
    <property type="molecule type" value="Genomic_DNA"/>
</dbReference>
<evidence type="ECO:0000313" key="3">
    <source>
        <dbReference type="Proteomes" id="UP001295444"/>
    </source>
</evidence>
<reference evidence="2" key="1">
    <citation type="submission" date="2022-03" db="EMBL/GenBank/DDBJ databases">
        <authorList>
            <person name="Alioto T."/>
            <person name="Alioto T."/>
            <person name="Gomez Garrido J."/>
        </authorList>
    </citation>
    <scope>NUCLEOTIDE SEQUENCE</scope>
</reference>
<accession>A0AAD1VPE3</accession>
<sequence length="172" mass="18638">MLTGRMQERLQRNLASLATICSPGTCNKPMRHPHGGGRSGRPRDRDFWVPGGKHKALGAVAYSGGERGGRPSPAATHWHPEMPAGPVSPPHGPGGLSQSQLRRARDVWRPGGVELPRPSLQDGSSSVLGTNGTCLVKLQRREVTPPTITNDHKRKTSETRRTQHKNSGVQFP</sequence>
<organism evidence="2 3">
    <name type="scientific">Pelobates cultripes</name>
    <name type="common">Western spadefoot toad</name>
    <dbReference type="NCBI Taxonomy" id="61616"/>
    <lineage>
        <taxon>Eukaryota</taxon>
        <taxon>Metazoa</taxon>
        <taxon>Chordata</taxon>
        <taxon>Craniata</taxon>
        <taxon>Vertebrata</taxon>
        <taxon>Euteleostomi</taxon>
        <taxon>Amphibia</taxon>
        <taxon>Batrachia</taxon>
        <taxon>Anura</taxon>
        <taxon>Pelobatoidea</taxon>
        <taxon>Pelobatidae</taxon>
        <taxon>Pelobates</taxon>
    </lineage>
</organism>
<protein>
    <submittedName>
        <fullName evidence="2">Uncharacterized protein</fullName>
    </submittedName>
</protein>
<feature type="region of interest" description="Disordered" evidence="1">
    <location>
        <begin position="21"/>
        <end position="50"/>
    </location>
</feature>
<evidence type="ECO:0000313" key="2">
    <source>
        <dbReference type="EMBL" id="CAH2223014.1"/>
    </source>
</evidence>
<dbReference type="Proteomes" id="UP001295444">
    <property type="component" value="Chromosome 01"/>
</dbReference>
<proteinExistence type="predicted"/>
<feature type="compositionally biased region" description="Polar residues" evidence="1">
    <location>
        <begin position="121"/>
        <end position="133"/>
    </location>
</feature>
<feature type="region of interest" description="Disordered" evidence="1">
    <location>
        <begin position="63"/>
        <end position="172"/>
    </location>
</feature>